<reference evidence="3 4" key="1">
    <citation type="submission" date="2021-10" db="EMBL/GenBank/DDBJ databases">
        <title>Streptomyces gossypii sp. nov., isolated from soil collected from cotton field.</title>
        <authorList>
            <person name="Ge X."/>
            <person name="Chen X."/>
            <person name="Liu W."/>
        </authorList>
    </citation>
    <scope>NUCLEOTIDE SEQUENCE [LARGE SCALE GENOMIC DNA]</scope>
    <source>
        <strain evidence="3 4">N2-109</strain>
    </source>
</reference>
<evidence type="ECO:0000259" key="2">
    <source>
        <dbReference type="Pfam" id="PF12902"/>
    </source>
</evidence>
<proteinExistence type="predicted"/>
<protein>
    <submittedName>
        <fullName evidence="3">Ferritin-like protein</fullName>
    </submittedName>
</protein>
<dbReference type="InterPro" id="IPR026820">
    <property type="entry name" value="VioB/RebD_dom"/>
</dbReference>
<dbReference type="Proteomes" id="UP001156389">
    <property type="component" value="Unassembled WGS sequence"/>
</dbReference>
<accession>A0ABT2JZP0</accession>
<dbReference type="Pfam" id="PF12902">
    <property type="entry name" value="Ferritin-like"/>
    <property type="match status" value="1"/>
</dbReference>
<name>A0ABT2JZP0_9ACTN</name>
<keyword evidence="4" id="KW-1185">Reference proteome</keyword>
<organism evidence="3 4">
    <name type="scientific">Streptomyces gossypii</name>
    <dbReference type="NCBI Taxonomy" id="2883101"/>
    <lineage>
        <taxon>Bacteria</taxon>
        <taxon>Bacillati</taxon>
        <taxon>Actinomycetota</taxon>
        <taxon>Actinomycetes</taxon>
        <taxon>Kitasatosporales</taxon>
        <taxon>Streptomycetaceae</taxon>
        <taxon>Streptomyces</taxon>
    </lineage>
</organism>
<dbReference type="RefSeq" id="WP_260220519.1">
    <property type="nucleotide sequence ID" value="NZ_JAJAGO010000012.1"/>
</dbReference>
<feature type="domain" description="Iminophenyl-pyruvate dimer synthase" evidence="2">
    <location>
        <begin position="700"/>
        <end position="945"/>
    </location>
</feature>
<dbReference type="Gene3D" id="1.20.1260.10">
    <property type="match status" value="1"/>
</dbReference>
<dbReference type="InterPro" id="IPR012347">
    <property type="entry name" value="Ferritin-like"/>
</dbReference>
<evidence type="ECO:0000256" key="1">
    <source>
        <dbReference type="SAM" id="MobiDB-lite"/>
    </source>
</evidence>
<dbReference type="EMBL" id="JAJAGO010000012">
    <property type="protein sequence ID" value="MCT2593171.1"/>
    <property type="molecule type" value="Genomic_DNA"/>
</dbReference>
<feature type="region of interest" description="Disordered" evidence="1">
    <location>
        <begin position="826"/>
        <end position="849"/>
    </location>
</feature>
<evidence type="ECO:0000313" key="4">
    <source>
        <dbReference type="Proteomes" id="UP001156389"/>
    </source>
</evidence>
<comment type="caution">
    <text evidence="3">The sequence shown here is derived from an EMBL/GenBank/DDBJ whole genome shotgun (WGS) entry which is preliminary data.</text>
</comment>
<evidence type="ECO:0000313" key="3">
    <source>
        <dbReference type="EMBL" id="MCT2593171.1"/>
    </source>
</evidence>
<gene>
    <name evidence="3" type="ORF">LHJ74_25245</name>
</gene>
<feature type="compositionally biased region" description="Low complexity" evidence="1">
    <location>
        <begin position="835"/>
        <end position="849"/>
    </location>
</feature>
<sequence length="1119" mass="122749">MSVFDLPRLHFAGTAVTRLPTGPRSGLYDLARNRAVTAEGEPFPADRPAEEYHAYLDGLGRHFGPDGRTTDDGPFSTVKGWNFGGNGHFWVDARITGWERTPGDADTSDPVVGRQVDMWGHYNDYLATTFNRARVFDVDPASNWTTTVMIGQFCFGRQGRSHDVGSMATGAVSGLQPPRWQNSRYVLDVGEHPLASRFRRSVVHQFAVDAGSGLDWLEETEVSEAARLLRSRVAEEGVSGLVVRFALTNMATPQANDAPDVWQVRGTIAPRLPDEERTTPAGRVLSARGAHREGAQVTEDAAGPALHNAAVRVTAEHTTVDLITAVPVVHRCTEPGPGPVHRLGPRLDVGDLELRTRDSGRLIARVPRDAYLGDTDPYGGLVTVPTCPEGAAERSGPDEPLVLLGVRPGREPAVLLTEEETVVRVDDSALFLDQPNPRTGEDNAAEVAVRTYRLGRPAAVTGLRVLQYFNPRALPADPRLTPDAAAARCDDIQILDVRPGGPPGASDGWAESCTLETDAEGRGTLAVRCAEAGAARLLFLPEGEAPPCDRDEPGSAARAYDNDDRLGYWPAMSTVDVRALPDTWHLEDIPRDQVGYEVLYREVFAPHEQLSSFMRDGVFSLEDECRVATYPRLIWLMCDPRNKDKTFYMPPSRDLTEPQAGLLLAYLRQDEASRKPPPRTVPRQAPDGAITTRAQLYDGLREAAGVELAVMMQYLYAAWSIPLYGAGQELVRRGDWSQEQFRLACGDGGETLSNGMRGSLLSVAREEMMHFLVINNIITAMGQPFHLPPIDFGTINSRLRVPLDLCLEGFGLGSVQRFIAIEQPHTSTPDLADNGTPGSTPGSPGVRTGGPYRYQSLSDLYAAIREGISTVPNLFLVDRGRGGGEHHLFMRESVNRTNPDYQLEVDDVSSALFAIDFVTEHGEGSVLQSVEHDEDSHFDTFLRISDLLMAEHMKQPGERRPPWSPAYPVLRNPSLHAGNPAREQVTNPEARAALVVFNRSYFLMNQLLVQHFGGAADASLRRSQLMNAAIDVMTGMMRPLAEHLVTLPSGQPGRTAGPSFELEEEPGFLPRPDVAARSISLRFTHLAAQAAELPKLPSRVPELMRFYAEFFQDFKPFTA</sequence>